<proteinExistence type="inferred from homology"/>
<comment type="catalytic activity">
    <reaction evidence="6">
        <text>an N(4)-(oligosaccharide-(1-&gt;3)-[oligosaccharide-(1-&gt;6)]-beta-D-Man-(1-&gt;4)-beta-D-GlcNAc-(1-&gt;4)-alpha-D-GlcNAc)-L-asparaginyl-[protein] + H2O = an oligosaccharide-(1-&gt;3)-[oligosaccharide-(1-&gt;6)]-beta-D-Man-(1-&gt;4)-D-GlcNAc + N(4)-(N-acetyl-beta-D-glucosaminyl)-L-asparaginyl-[protein]</text>
        <dbReference type="Rhea" id="RHEA:73067"/>
        <dbReference type="Rhea" id="RHEA-COMP:12603"/>
        <dbReference type="Rhea" id="RHEA-COMP:18176"/>
        <dbReference type="ChEBI" id="CHEBI:15377"/>
        <dbReference type="ChEBI" id="CHEBI:132248"/>
        <dbReference type="ChEBI" id="CHEBI:192714"/>
        <dbReference type="ChEBI" id="CHEBI:192715"/>
        <dbReference type="EC" id="3.2.1.96"/>
    </reaction>
</comment>
<gene>
    <name evidence="8" type="ORF">HDE68_004004</name>
</gene>
<evidence type="ECO:0000259" key="7">
    <source>
        <dbReference type="PROSITE" id="PS51910"/>
    </source>
</evidence>
<evidence type="ECO:0000256" key="5">
    <source>
        <dbReference type="ARBA" id="ARBA00023295"/>
    </source>
</evidence>
<dbReference type="InterPro" id="IPR017853">
    <property type="entry name" value="GH"/>
</dbReference>
<protein>
    <recommendedName>
        <fullName evidence="2">mannosyl-glycoprotein endo-beta-N-acetylglucosaminidase</fullName>
        <ecNumber evidence="2">3.2.1.96</ecNumber>
    </recommendedName>
</protein>
<keyword evidence="4" id="KW-0378">Hydrolase</keyword>
<reference evidence="8 9" key="1">
    <citation type="submission" date="2020-08" db="EMBL/GenBank/DDBJ databases">
        <title>Genomic Encyclopedia of Type Strains, Phase IV (KMG-V): Genome sequencing to study the core and pangenomes of soil and plant-associated prokaryotes.</title>
        <authorList>
            <person name="Whitman W."/>
        </authorList>
    </citation>
    <scope>NUCLEOTIDE SEQUENCE [LARGE SCALE GENOMIC DNA]</scope>
    <source>
        <strain evidence="8 9">S3M1</strain>
    </source>
</reference>
<dbReference type="InterPro" id="IPR057016">
    <property type="entry name" value="EndoS_F2-like_TIM-barrel"/>
</dbReference>
<dbReference type="InterPro" id="IPR001223">
    <property type="entry name" value="Glyco_hydro18_cat"/>
</dbReference>
<dbReference type="EC" id="3.2.1.96" evidence="2"/>
<dbReference type="Gene3D" id="3.20.20.80">
    <property type="entry name" value="Glycosidases"/>
    <property type="match status" value="1"/>
</dbReference>
<comment type="caution">
    <text evidence="8">The sequence shown here is derived from an EMBL/GenBank/DDBJ whole genome shotgun (WGS) entry which is preliminary data.</text>
</comment>
<evidence type="ECO:0000256" key="3">
    <source>
        <dbReference type="ARBA" id="ARBA00022729"/>
    </source>
</evidence>
<evidence type="ECO:0000256" key="6">
    <source>
        <dbReference type="ARBA" id="ARBA00034414"/>
    </source>
</evidence>
<name>A0A7W9E0L1_9SPHI</name>
<keyword evidence="3" id="KW-0732">Signal</keyword>
<evidence type="ECO:0000313" key="9">
    <source>
        <dbReference type="Proteomes" id="UP000537204"/>
    </source>
</evidence>
<dbReference type="RefSeq" id="WP_183883926.1">
    <property type="nucleotide sequence ID" value="NZ_JACHCE010000007.1"/>
</dbReference>
<accession>A0A7W9E0L1</accession>
<organism evidence="8 9">
    <name type="scientific">Pedobacter cryoconitis</name>
    <dbReference type="NCBI Taxonomy" id="188932"/>
    <lineage>
        <taxon>Bacteria</taxon>
        <taxon>Pseudomonadati</taxon>
        <taxon>Bacteroidota</taxon>
        <taxon>Sphingobacteriia</taxon>
        <taxon>Sphingobacteriales</taxon>
        <taxon>Sphingobacteriaceae</taxon>
        <taxon>Pedobacter</taxon>
    </lineage>
</organism>
<feature type="domain" description="GH18" evidence="7">
    <location>
        <begin position="61"/>
        <end position="326"/>
    </location>
</feature>
<evidence type="ECO:0000256" key="4">
    <source>
        <dbReference type="ARBA" id="ARBA00022801"/>
    </source>
</evidence>
<evidence type="ECO:0000256" key="1">
    <source>
        <dbReference type="ARBA" id="ARBA00009336"/>
    </source>
</evidence>
<keyword evidence="5" id="KW-0326">Glycosidase</keyword>
<evidence type="ECO:0000256" key="2">
    <source>
        <dbReference type="ARBA" id="ARBA00012566"/>
    </source>
</evidence>
<dbReference type="GO" id="GO:0033925">
    <property type="term" value="F:mannosyl-glycoprotein endo-beta-N-acetylglucosaminidase activity"/>
    <property type="evidence" value="ECO:0007669"/>
    <property type="project" value="UniProtKB-EC"/>
</dbReference>
<dbReference type="PROSITE" id="PS51910">
    <property type="entry name" value="GH18_2"/>
    <property type="match status" value="1"/>
</dbReference>
<dbReference type="GO" id="GO:0005975">
    <property type="term" value="P:carbohydrate metabolic process"/>
    <property type="evidence" value="ECO:0007669"/>
    <property type="project" value="InterPro"/>
</dbReference>
<dbReference type="Pfam" id="PF23916">
    <property type="entry name" value="TIM-barrel_EndoS"/>
    <property type="match status" value="1"/>
</dbReference>
<dbReference type="AlphaFoldDB" id="A0A7W9E0L1"/>
<dbReference type="Proteomes" id="UP000537204">
    <property type="component" value="Unassembled WGS sequence"/>
</dbReference>
<dbReference type="SUPFAM" id="SSF51445">
    <property type="entry name" value="(Trans)glycosidases"/>
    <property type="match status" value="1"/>
</dbReference>
<comment type="similarity">
    <text evidence="1">Belongs to the glycosyl hydrolase 18 family.</text>
</comment>
<evidence type="ECO:0000313" key="8">
    <source>
        <dbReference type="EMBL" id="MBB5638078.1"/>
    </source>
</evidence>
<dbReference type="EMBL" id="JACHCE010000007">
    <property type="protein sequence ID" value="MBB5638078.1"/>
    <property type="molecule type" value="Genomic_DNA"/>
</dbReference>
<sequence>MKKQFNARSLAVIAGAGFFLLVHVSCKKEVSQGNTVRGESAKTETNASNASLIAYKSTPHEISVGYYRTWRDRTVSGNINDPIMTEIPDSLDIVCNFSNFTPAGSSYWTTLKNTYIPALHAKGTKVVNTQGFPNVADTSYTNHYTDNVAGYQAWALATSNQYAAMGYDGIDFDVEYNPTGAKLVTQTGMVKALSKYFGPKSGTGKLLIFDTNQNGTNNLFRQVSTYIDYLFLQAYGRGTSGMQSTWNSFSTYIQSKQFIIGFSFYEENGYPGNYWDDVIYPRNGKGRAYDYSRWEPVTGKKGGVLSYAIDRDAPLTTLHDNNIVKPDFKVTKDLIRIMNP</sequence>